<proteinExistence type="inferred from homology"/>
<dbReference type="SUPFAM" id="SSF53335">
    <property type="entry name" value="S-adenosyl-L-methionine-dependent methyltransferases"/>
    <property type="match status" value="1"/>
</dbReference>
<keyword evidence="4" id="KW-0808">Transferase</keyword>
<organism evidence="8">
    <name type="scientific">marine sediment metagenome</name>
    <dbReference type="NCBI Taxonomy" id="412755"/>
    <lineage>
        <taxon>unclassified sequences</taxon>
        <taxon>metagenomes</taxon>
        <taxon>ecological metagenomes</taxon>
    </lineage>
</organism>
<dbReference type="GO" id="GO:0009307">
    <property type="term" value="P:DNA restriction-modification system"/>
    <property type="evidence" value="ECO:0007669"/>
    <property type="project" value="UniProtKB-KW"/>
</dbReference>
<keyword evidence="6" id="KW-0680">Restriction system</keyword>
<evidence type="ECO:0000313" key="8">
    <source>
        <dbReference type="EMBL" id="KKM73998.1"/>
    </source>
</evidence>
<keyword evidence="3" id="KW-0489">Methyltransferase</keyword>
<evidence type="ECO:0000256" key="5">
    <source>
        <dbReference type="ARBA" id="ARBA00022691"/>
    </source>
</evidence>
<dbReference type="EC" id="2.1.1.113" evidence="2"/>
<evidence type="ECO:0000256" key="6">
    <source>
        <dbReference type="ARBA" id="ARBA00022747"/>
    </source>
</evidence>
<dbReference type="EMBL" id="LAZR01009212">
    <property type="protein sequence ID" value="KKM73998.1"/>
    <property type="molecule type" value="Genomic_DNA"/>
</dbReference>
<evidence type="ECO:0000256" key="2">
    <source>
        <dbReference type="ARBA" id="ARBA00012185"/>
    </source>
</evidence>
<evidence type="ECO:0000256" key="3">
    <source>
        <dbReference type="ARBA" id="ARBA00022603"/>
    </source>
</evidence>
<dbReference type="GO" id="GO:0003677">
    <property type="term" value="F:DNA binding"/>
    <property type="evidence" value="ECO:0007669"/>
    <property type="project" value="InterPro"/>
</dbReference>
<evidence type="ECO:0000256" key="7">
    <source>
        <dbReference type="ARBA" id="ARBA00049120"/>
    </source>
</evidence>
<sequence>MTNNPTSSWEIRVGDVLDELREMPDESVQCVVTSPPYWGLRDYGVEGMIGLEPTLQEHLAKLVEVFG</sequence>
<dbReference type="PROSITE" id="PS00093">
    <property type="entry name" value="N4_MTASE"/>
    <property type="match status" value="1"/>
</dbReference>
<dbReference type="GO" id="GO:0015667">
    <property type="term" value="F:site-specific DNA-methyltransferase (cytosine-N4-specific) activity"/>
    <property type="evidence" value="ECO:0007669"/>
    <property type="project" value="UniProtKB-EC"/>
</dbReference>
<dbReference type="InterPro" id="IPR017985">
    <property type="entry name" value="MeTrfase_CN4_CS"/>
</dbReference>
<keyword evidence="5" id="KW-0949">S-adenosyl-L-methionine</keyword>
<dbReference type="Gene3D" id="3.40.50.150">
    <property type="entry name" value="Vaccinia Virus protein VP39"/>
    <property type="match status" value="1"/>
</dbReference>
<dbReference type="InterPro" id="IPR029063">
    <property type="entry name" value="SAM-dependent_MTases_sf"/>
</dbReference>
<dbReference type="GO" id="GO:0032259">
    <property type="term" value="P:methylation"/>
    <property type="evidence" value="ECO:0007669"/>
    <property type="project" value="UniProtKB-KW"/>
</dbReference>
<dbReference type="AlphaFoldDB" id="A0A0F9JWB8"/>
<feature type="non-terminal residue" evidence="8">
    <location>
        <position position="67"/>
    </location>
</feature>
<gene>
    <name evidence="8" type="ORF">LCGC14_1404870</name>
</gene>
<protein>
    <recommendedName>
        <fullName evidence="2">site-specific DNA-methyltransferase (cytosine-N(4)-specific)</fullName>
        <ecNumber evidence="2">2.1.1.113</ecNumber>
    </recommendedName>
</protein>
<comment type="similarity">
    <text evidence="1">Belongs to the N(4)/N(6)-methyltransferase family. N(4) subfamily.</text>
</comment>
<name>A0A0F9JWB8_9ZZZZ</name>
<comment type="catalytic activity">
    <reaction evidence="7">
        <text>a 2'-deoxycytidine in DNA + S-adenosyl-L-methionine = an N(4)-methyl-2'-deoxycytidine in DNA + S-adenosyl-L-homocysteine + H(+)</text>
        <dbReference type="Rhea" id="RHEA:16857"/>
        <dbReference type="Rhea" id="RHEA-COMP:11369"/>
        <dbReference type="Rhea" id="RHEA-COMP:13674"/>
        <dbReference type="ChEBI" id="CHEBI:15378"/>
        <dbReference type="ChEBI" id="CHEBI:57856"/>
        <dbReference type="ChEBI" id="CHEBI:59789"/>
        <dbReference type="ChEBI" id="CHEBI:85452"/>
        <dbReference type="ChEBI" id="CHEBI:137933"/>
        <dbReference type="EC" id="2.1.1.113"/>
    </reaction>
</comment>
<evidence type="ECO:0000256" key="4">
    <source>
        <dbReference type="ARBA" id="ARBA00022679"/>
    </source>
</evidence>
<reference evidence="8" key="1">
    <citation type="journal article" date="2015" name="Nature">
        <title>Complex archaea that bridge the gap between prokaryotes and eukaryotes.</title>
        <authorList>
            <person name="Spang A."/>
            <person name="Saw J.H."/>
            <person name="Jorgensen S.L."/>
            <person name="Zaremba-Niedzwiedzka K."/>
            <person name="Martijn J."/>
            <person name="Lind A.E."/>
            <person name="van Eijk R."/>
            <person name="Schleper C."/>
            <person name="Guy L."/>
            <person name="Ettema T.J."/>
        </authorList>
    </citation>
    <scope>NUCLEOTIDE SEQUENCE</scope>
</reference>
<evidence type="ECO:0000256" key="1">
    <source>
        <dbReference type="ARBA" id="ARBA00010203"/>
    </source>
</evidence>
<accession>A0A0F9JWB8</accession>
<comment type="caution">
    <text evidence="8">The sequence shown here is derived from an EMBL/GenBank/DDBJ whole genome shotgun (WGS) entry which is preliminary data.</text>
</comment>